<protein>
    <submittedName>
        <fullName evidence="2">Uncharacterized protein</fullName>
    </submittedName>
</protein>
<dbReference type="EMBL" id="SJPM01000014">
    <property type="protein sequence ID" value="TWT91688.1"/>
    <property type="molecule type" value="Genomic_DNA"/>
</dbReference>
<gene>
    <name evidence="2" type="ORF">Pla100_51300</name>
</gene>
<dbReference type="Proteomes" id="UP000316213">
    <property type="component" value="Unassembled WGS sequence"/>
</dbReference>
<evidence type="ECO:0000313" key="2">
    <source>
        <dbReference type="EMBL" id="TWT91688.1"/>
    </source>
</evidence>
<feature type="compositionally biased region" description="Pro residues" evidence="1">
    <location>
        <begin position="10"/>
        <end position="22"/>
    </location>
</feature>
<keyword evidence="3" id="KW-1185">Reference proteome</keyword>
<feature type="region of interest" description="Disordered" evidence="1">
    <location>
        <begin position="1"/>
        <end position="145"/>
    </location>
</feature>
<evidence type="ECO:0000313" key="3">
    <source>
        <dbReference type="Proteomes" id="UP000316213"/>
    </source>
</evidence>
<sequence length="145" mass="15973">MTPQGFYDPDLPPSPFVPPFDPPGSQSHYIPEGSSTDDDSDEGDDSTTASSSDDYGPRPDWWPEDWPWPPEPEDPVVIESPPPLHTWPQLPPDHPYYVPTGYSAPDNLPPGHPGEYYPHMPPYPIVHPAPDEPEGSTGDDSFTGQ</sequence>
<dbReference type="RefSeq" id="WP_146581116.1">
    <property type="nucleotide sequence ID" value="NZ_SJPM01000014.1"/>
</dbReference>
<dbReference type="OrthoDB" id="292696at2"/>
<organism evidence="2 3">
    <name type="scientific">Neorhodopirellula pilleata</name>
    <dbReference type="NCBI Taxonomy" id="2714738"/>
    <lineage>
        <taxon>Bacteria</taxon>
        <taxon>Pseudomonadati</taxon>
        <taxon>Planctomycetota</taxon>
        <taxon>Planctomycetia</taxon>
        <taxon>Pirellulales</taxon>
        <taxon>Pirellulaceae</taxon>
        <taxon>Neorhodopirellula</taxon>
    </lineage>
</organism>
<comment type="caution">
    <text evidence="2">The sequence shown here is derived from an EMBL/GenBank/DDBJ whole genome shotgun (WGS) entry which is preliminary data.</text>
</comment>
<evidence type="ECO:0000256" key="1">
    <source>
        <dbReference type="SAM" id="MobiDB-lite"/>
    </source>
</evidence>
<dbReference type="AlphaFoldDB" id="A0A5C5ZXI0"/>
<reference evidence="2 3" key="1">
    <citation type="submission" date="2019-02" db="EMBL/GenBank/DDBJ databases">
        <title>Deep-cultivation of Planctomycetes and their phenomic and genomic characterization uncovers novel biology.</title>
        <authorList>
            <person name="Wiegand S."/>
            <person name="Jogler M."/>
            <person name="Boedeker C."/>
            <person name="Pinto D."/>
            <person name="Vollmers J."/>
            <person name="Rivas-Marin E."/>
            <person name="Kohn T."/>
            <person name="Peeters S.H."/>
            <person name="Heuer A."/>
            <person name="Rast P."/>
            <person name="Oberbeckmann S."/>
            <person name="Bunk B."/>
            <person name="Jeske O."/>
            <person name="Meyerdierks A."/>
            <person name="Storesund J.E."/>
            <person name="Kallscheuer N."/>
            <person name="Luecker S."/>
            <person name="Lage O.M."/>
            <person name="Pohl T."/>
            <person name="Merkel B.J."/>
            <person name="Hornburger P."/>
            <person name="Mueller R.-W."/>
            <person name="Bruemmer F."/>
            <person name="Labrenz M."/>
            <person name="Spormann A.M."/>
            <person name="Op Den Camp H."/>
            <person name="Overmann J."/>
            <person name="Amann R."/>
            <person name="Jetten M.S.M."/>
            <person name="Mascher T."/>
            <person name="Medema M.H."/>
            <person name="Devos D.P."/>
            <person name="Kaster A.-K."/>
            <person name="Ovreas L."/>
            <person name="Rohde M."/>
            <person name="Galperin M.Y."/>
            <person name="Jogler C."/>
        </authorList>
    </citation>
    <scope>NUCLEOTIDE SEQUENCE [LARGE SCALE GENOMIC DNA]</scope>
    <source>
        <strain evidence="2 3">Pla100</strain>
    </source>
</reference>
<proteinExistence type="predicted"/>
<feature type="compositionally biased region" description="Pro residues" evidence="1">
    <location>
        <begin position="80"/>
        <end position="94"/>
    </location>
</feature>
<name>A0A5C5ZXI0_9BACT</name>
<accession>A0A5C5ZXI0</accession>
<feature type="compositionally biased region" description="Acidic residues" evidence="1">
    <location>
        <begin position="35"/>
        <end position="45"/>
    </location>
</feature>